<protein>
    <submittedName>
        <fullName evidence="2">Uncharacterized protein</fullName>
    </submittedName>
</protein>
<gene>
    <name evidence="2" type="ORF">EZS28_014361</name>
</gene>
<evidence type="ECO:0000313" key="2">
    <source>
        <dbReference type="EMBL" id="KAA6390112.1"/>
    </source>
</evidence>
<dbReference type="Proteomes" id="UP000324800">
    <property type="component" value="Unassembled WGS sequence"/>
</dbReference>
<organism evidence="2 3">
    <name type="scientific">Streblomastix strix</name>
    <dbReference type="NCBI Taxonomy" id="222440"/>
    <lineage>
        <taxon>Eukaryota</taxon>
        <taxon>Metamonada</taxon>
        <taxon>Preaxostyla</taxon>
        <taxon>Oxymonadida</taxon>
        <taxon>Streblomastigidae</taxon>
        <taxon>Streblomastix</taxon>
    </lineage>
</organism>
<feature type="transmembrane region" description="Helical" evidence="1">
    <location>
        <begin position="12"/>
        <end position="32"/>
    </location>
</feature>
<reference evidence="2 3" key="1">
    <citation type="submission" date="2019-03" db="EMBL/GenBank/DDBJ databases">
        <title>Single cell metagenomics reveals metabolic interactions within the superorganism composed of flagellate Streblomastix strix and complex community of Bacteroidetes bacteria on its surface.</title>
        <authorList>
            <person name="Treitli S.C."/>
            <person name="Kolisko M."/>
            <person name="Husnik F."/>
            <person name="Keeling P."/>
            <person name="Hampl V."/>
        </authorList>
    </citation>
    <scope>NUCLEOTIDE SEQUENCE [LARGE SCALE GENOMIC DNA]</scope>
    <source>
        <strain evidence="2">ST1C</strain>
    </source>
</reference>
<accession>A0A5J4W612</accession>
<keyword evidence="1" id="KW-1133">Transmembrane helix</keyword>
<evidence type="ECO:0000313" key="3">
    <source>
        <dbReference type="Proteomes" id="UP000324800"/>
    </source>
</evidence>
<dbReference type="EMBL" id="SNRW01003338">
    <property type="protein sequence ID" value="KAA6390112.1"/>
    <property type="molecule type" value="Genomic_DNA"/>
</dbReference>
<comment type="caution">
    <text evidence="2">The sequence shown here is derived from an EMBL/GenBank/DDBJ whole genome shotgun (WGS) entry which is preliminary data.</text>
</comment>
<keyword evidence="1" id="KW-0812">Transmembrane</keyword>
<dbReference type="AlphaFoldDB" id="A0A5J4W612"/>
<evidence type="ECO:0000256" key="1">
    <source>
        <dbReference type="SAM" id="Phobius"/>
    </source>
</evidence>
<sequence>MIIFKVNQTKFIKEIISFIILITNLVNLIYPFDGELLLPDPYCCCCIASYTDYGAAAKSNVIPDRSAGYGI</sequence>
<name>A0A5J4W612_9EUKA</name>
<proteinExistence type="predicted"/>
<keyword evidence="1" id="KW-0472">Membrane</keyword>